<accession>A0A8R2R056</accession>
<dbReference type="AlphaFoldDB" id="A0A8R2R056"/>
<reference evidence="3" key="1">
    <citation type="journal article" date="2008" name="Insect Biochem. Mol. Biol.">
        <title>The genome of a lepidopteran model insect, the silkworm Bombyx mori.</title>
        <authorList>
            <consortium name="International Silkworm Genome Consortium"/>
        </authorList>
    </citation>
    <scope>NUCLEOTIDE SEQUENCE [LARGE SCALE GENOMIC DNA]</scope>
    <source>
        <strain evidence="3">p50T</strain>
    </source>
</reference>
<reference evidence="2" key="2">
    <citation type="submission" date="2022-06" db="UniProtKB">
        <authorList>
            <consortium name="EnsemblMetazoa"/>
        </authorList>
    </citation>
    <scope>IDENTIFICATION</scope>
    <source>
        <strain evidence="2">p50T (Dazao)</strain>
    </source>
</reference>
<dbReference type="EnsemblMetazoa" id="XM_038014389.1">
    <property type="protein sequence ID" value="XP_037870317.1"/>
    <property type="gene ID" value="LOC119629229"/>
</dbReference>
<keyword evidence="3" id="KW-1185">Reference proteome</keyword>
<dbReference type="Proteomes" id="UP000005204">
    <property type="component" value="Unassembled WGS sequence"/>
</dbReference>
<feature type="region of interest" description="Disordered" evidence="1">
    <location>
        <begin position="74"/>
        <end position="108"/>
    </location>
</feature>
<evidence type="ECO:0000313" key="3">
    <source>
        <dbReference type="Proteomes" id="UP000005204"/>
    </source>
</evidence>
<name>A0A8R2R056_BOMMO</name>
<protein>
    <submittedName>
        <fullName evidence="2">Uncharacterized protein</fullName>
    </submittedName>
</protein>
<sequence length="213" mass="23540">MGSFPSIVKPIQSRESNVFNVKAISSIEPLKSTTEPVHSITQSTVVSKQSSNEPLQVTIELLQSSIEPTQSTVQTQQSSAQPGQFATKPVNRIETTTENPESKKSNEHRPFIQVTKSTKSPIGSTLKGYYREINPTQGFGDDVGENEDKRKGRYDLSKFNQAPAMHMAVENEITLKTLIVEDGSKYGRCYCSCDLNSKPVFISLDGSALKPRR</sequence>
<organism evidence="2 3">
    <name type="scientific">Bombyx mori</name>
    <name type="common">Silk moth</name>
    <dbReference type="NCBI Taxonomy" id="7091"/>
    <lineage>
        <taxon>Eukaryota</taxon>
        <taxon>Metazoa</taxon>
        <taxon>Ecdysozoa</taxon>
        <taxon>Arthropoda</taxon>
        <taxon>Hexapoda</taxon>
        <taxon>Insecta</taxon>
        <taxon>Pterygota</taxon>
        <taxon>Neoptera</taxon>
        <taxon>Endopterygota</taxon>
        <taxon>Lepidoptera</taxon>
        <taxon>Glossata</taxon>
        <taxon>Ditrysia</taxon>
        <taxon>Bombycoidea</taxon>
        <taxon>Bombycidae</taxon>
        <taxon>Bombycinae</taxon>
        <taxon>Bombyx</taxon>
    </lineage>
</organism>
<evidence type="ECO:0000256" key="1">
    <source>
        <dbReference type="SAM" id="MobiDB-lite"/>
    </source>
</evidence>
<proteinExistence type="predicted"/>
<evidence type="ECO:0000313" key="2">
    <source>
        <dbReference type="EnsemblMetazoa" id="XP_037870317.1"/>
    </source>
</evidence>